<comment type="cofactor">
    <cofactor evidence="1 7">
        <name>thiamine diphosphate</name>
        <dbReference type="ChEBI" id="CHEBI:58937"/>
    </cofactor>
</comment>
<evidence type="ECO:0000313" key="9">
    <source>
        <dbReference type="EMBL" id="CAI8042248.1"/>
    </source>
</evidence>
<evidence type="ECO:0000256" key="1">
    <source>
        <dbReference type="ARBA" id="ARBA00001964"/>
    </source>
</evidence>
<name>A0AA35X1V8_GEOBA</name>
<dbReference type="CDD" id="cd02000">
    <property type="entry name" value="TPP_E1_PDC_ADC_BCADC"/>
    <property type="match status" value="1"/>
</dbReference>
<keyword evidence="5 7" id="KW-0670">Pyruvate</keyword>
<accession>A0AA35X1V8</accession>
<protein>
    <recommendedName>
        <fullName evidence="7">Pyruvate dehydrogenase E1 component subunit alpha</fullName>
        <ecNumber evidence="7">1.2.4.1</ecNumber>
    </recommendedName>
</protein>
<evidence type="ECO:0000256" key="3">
    <source>
        <dbReference type="ARBA" id="ARBA00023002"/>
    </source>
</evidence>
<dbReference type="Gene3D" id="3.40.50.970">
    <property type="match status" value="1"/>
</dbReference>
<gene>
    <name evidence="9" type="ORF">GBAR_LOCUS23469</name>
</gene>
<proteinExistence type="predicted"/>
<reference evidence="9" key="1">
    <citation type="submission" date="2023-03" db="EMBL/GenBank/DDBJ databases">
        <authorList>
            <person name="Steffen K."/>
            <person name="Cardenas P."/>
        </authorList>
    </citation>
    <scope>NUCLEOTIDE SEQUENCE</scope>
</reference>
<dbReference type="EMBL" id="CASHTH010003248">
    <property type="protein sequence ID" value="CAI8042248.1"/>
    <property type="molecule type" value="Genomic_DNA"/>
</dbReference>
<dbReference type="InterPro" id="IPR050642">
    <property type="entry name" value="PDH_E1_Alpha_Subunit"/>
</dbReference>
<dbReference type="InterPro" id="IPR029061">
    <property type="entry name" value="THDP-binding"/>
</dbReference>
<dbReference type="EC" id="1.2.4.1" evidence="7"/>
<sequence>MLKPANVPDLNKTDLLEYYRQMKLIREFERESERQYTRGNIKGFLHVYNGEEAIAVGAINSLRSDDYVVTHYRDHGQALVRGISSNEVMAELMGKATGCSKGKGGSMHMFSSELNFMGGYAIVGGQLTIAAGIGMAIQYRGDDQVVLCFFGDGAVNEGEFHEAMNLAAIWKLPVVFFCEHNLYGMGASSKETLVMWDSLHEMAAAYGMDRYEVDGNDVLAVSGLMQKVNVDVRAGAGPAFIVAKTYRLRGHSVADPADYRPDEEVKYWASQDPIPRFREWLAEEGIATVEDFEEIDASVEEEVVKAAEFAESSPWPEPGALYEGVYSDRPAEGIPA</sequence>
<keyword evidence="4 7" id="KW-0786">Thiamine pyrophosphate</keyword>
<organism evidence="9 10">
    <name type="scientific">Geodia barretti</name>
    <name type="common">Barrett's horny sponge</name>
    <dbReference type="NCBI Taxonomy" id="519541"/>
    <lineage>
        <taxon>Eukaryota</taxon>
        <taxon>Metazoa</taxon>
        <taxon>Porifera</taxon>
        <taxon>Demospongiae</taxon>
        <taxon>Heteroscleromorpha</taxon>
        <taxon>Tetractinellida</taxon>
        <taxon>Astrophorina</taxon>
        <taxon>Geodiidae</taxon>
        <taxon>Geodia</taxon>
    </lineage>
</organism>
<evidence type="ECO:0000256" key="6">
    <source>
        <dbReference type="ARBA" id="ARBA00051231"/>
    </source>
</evidence>
<dbReference type="GO" id="GO:0004739">
    <property type="term" value="F:pyruvate dehydrogenase (acetyl-transferring) activity"/>
    <property type="evidence" value="ECO:0007669"/>
    <property type="project" value="UniProtKB-UniRule"/>
</dbReference>
<evidence type="ECO:0000313" key="10">
    <source>
        <dbReference type="Proteomes" id="UP001174909"/>
    </source>
</evidence>
<dbReference type="PANTHER" id="PTHR11516">
    <property type="entry name" value="PYRUVATE DEHYDROGENASE E1 COMPONENT, ALPHA SUBUNIT BACTERIAL AND ORGANELLAR"/>
    <property type="match status" value="1"/>
</dbReference>
<dbReference type="InterPro" id="IPR017597">
    <property type="entry name" value="Pyrv_DH_E1_asu_subgrp-y"/>
</dbReference>
<keyword evidence="10" id="KW-1185">Reference proteome</keyword>
<dbReference type="Pfam" id="PF00676">
    <property type="entry name" value="E1_dh"/>
    <property type="match status" value="1"/>
</dbReference>
<comment type="catalytic activity">
    <reaction evidence="6 7">
        <text>N(6)-[(R)-lipoyl]-L-lysyl-[protein] + pyruvate + H(+) = N(6)-[(R)-S(8)-acetyldihydrolipoyl]-L-lysyl-[protein] + CO2</text>
        <dbReference type="Rhea" id="RHEA:19189"/>
        <dbReference type="Rhea" id="RHEA-COMP:10474"/>
        <dbReference type="Rhea" id="RHEA-COMP:10478"/>
        <dbReference type="ChEBI" id="CHEBI:15361"/>
        <dbReference type="ChEBI" id="CHEBI:15378"/>
        <dbReference type="ChEBI" id="CHEBI:16526"/>
        <dbReference type="ChEBI" id="CHEBI:83099"/>
        <dbReference type="ChEBI" id="CHEBI:83111"/>
        <dbReference type="EC" id="1.2.4.1"/>
    </reaction>
</comment>
<comment type="caution">
    <text evidence="9">The sequence shown here is derived from an EMBL/GenBank/DDBJ whole genome shotgun (WGS) entry which is preliminary data.</text>
</comment>
<dbReference type="Proteomes" id="UP001174909">
    <property type="component" value="Unassembled WGS sequence"/>
</dbReference>
<dbReference type="NCBIfam" id="TIGR03182">
    <property type="entry name" value="PDH_E1_alph_y"/>
    <property type="match status" value="1"/>
</dbReference>
<evidence type="ECO:0000256" key="5">
    <source>
        <dbReference type="ARBA" id="ARBA00023317"/>
    </source>
</evidence>
<comment type="function">
    <text evidence="7">The pyruvate dehydrogenase complex catalyzes the overall conversion of pyruvate to acetyl-CoA and CO(2).</text>
</comment>
<keyword evidence="2" id="KW-0809">Transit peptide</keyword>
<dbReference type="InterPro" id="IPR001017">
    <property type="entry name" value="DH_E1"/>
</dbReference>
<evidence type="ECO:0000256" key="4">
    <source>
        <dbReference type="ARBA" id="ARBA00023052"/>
    </source>
</evidence>
<feature type="domain" description="Dehydrogenase E1 component" evidence="8">
    <location>
        <begin position="20"/>
        <end position="318"/>
    </location>
</feature>
<evidence type="ECO:0000256" key="2">
    <source>
        <dbReference type="ARBA" id="ARBA00022946"/>
    </source>
</evidence>
<dbReference type="SUPFAM" id="SSF52518">
    <property type="entry name" value="Thiamin diphosphate-binding fold (THDP-binding)"/>
    <property type="match status" value="1"/>
</dbReference>
<evidence type="ECO:0000256" key="7">
    <source>
        <dbReference type="RuleBase" id="RU361139"/>
    </source>
</evidence>
<evidence type="ECO:0000259" key="8">
    <source>
        <dbReference type="Pfam" id="PF00676"/>
    </source>
</evidence>
<dbReference type="PANTHER" id="PTHR11516:SF60">
    <property type="entry name" value="PYRUVATE DEHYDROGENASE E1 COMPONENT SUBUNIT ALPHA"/>
    <property type="match status" value="1"/>
</dbReference>
<keyword evidence="3 7" id="KW-0560">Oxidoreductase</keyword>
<dbReference type="AlphaFoldDB" id="A0AA35X1V8"/>
<dbReference type="GO" id="GO:0006086">
    <property type="term" value="P:pyruvate decarboxylation to acetyl-CoA"/>
    <property type="evidence" value="ECO:0007669"/>
    <property type="project" value="InterPro"/>
</dbReference>